<dbReference type="Gene3D" id="1.10.10.10">
    <property type="entry name" value="Winged helix-like DNA-binding domain superfamily/Winged helix DNA-binding domain"/>
    <property type="match status" value="1"/>
</dbReference>
<dbReference type="SUPFAM" id="SSF46785">
    <property type="entry name" value="Winged helix' DNA-binding domain"/>
    <property type="match status" value="1"/>
</dbReference>
<organism evidence="5 6">
    <name type="scientific">Christensenella minuta</name>
    <dbReference type="NCBI Taxonomy" id="626937"/>
    <lineage>
        <taxon>Bacteria</taxon>
        <taxon>Bacillati</taxon>
        <taxon>Bacillota</taxon>
        <taxon>Clostridia</taxon>
        <taxon>Christensenellales</taxon>
        <taxon>Christensenellaceae</taxon>
        <taxon>Christensenella</taxon>
    </lineage>
</organism>
<evidence type="ECO:0000313" key="6">
    <source>
        <dbReference type="Proteomes" id="UP000070366"/>
    </source>
</evidence>
<keyword evidence="3" id="KW-0804">Transcription</keyword>
<dbReference type="KEGG" id="cmiu:B1H56_05600"/>
<evidence type="ECO:0000259" key="4">
    <source>
        <dbReference type="PROSITE" id="PS50949"/>
    </source>
</evidence>
<dbReference type="PATRIC" id="fig|626937.4.peg.1901"/>
<evidence type="ECO:0000313" key="5">
    <source>
        <dbReference type="EMBL" id="KXK65333.1"/>
    </source>
</evidence>
<dbReference type="PROSITE" id="PS50949">
    <property type="entry name" value="HTH_GNTR"/>
    <property type="match status" value="1"/>
</dbReference>
<evidence type="ECO:0000256" key="2">
    <source>
        <dbReference type="ARBA" id="ARBA00023125"/>
    </source>
</evidence>
<dbReference type="Pfam" id="PF00392">
    <property type="entry name" value="GntR"/>
    <property type="match status" value="1"/>
</dbReference>
<dbReference type="InterPro" id="IPR036388">
    <property type="entry name" value="WH-like_DNA-bd_sf"/>
</dbReference>
<dbReference type="GO" id="GO:0003677">
    <property type="term" value="F:DNA binding"/>
    <property type="evidence" value="ECO:0007669"/>
    <property type="project" value="UniProtKB-KW"/>
</dbReference>
<name>A0A136Q3R3_9FIRM</name>
<protein>
    <submittedName>
        <fullName evidence="5">Transcriptional regulator, GntR family</fullName>
    </submittedName>
</protein>
<evidence type="ECO:0000256" key="1">
    <source>
        <dbReference type="ARBA" id="ARBA00023015"/>
    </source>
</evidence>
<sequence>MKIDFESGIPIYLQIADQIEDSILSGMFPEDTQIPSTTEISTLYKINPATVLKGMTLLVDGGILYKRRGIGMFVHGGAKEKIRAKRRRSFFDDYVCALLAEAKKLEISPDEVIRMITEGAAK</sequence>
<comment type="caution">
    <text evidence="5">The sequence shown here is derived from an EMBL/GenBank/DDBJ whole genome shotgun (WGS) entry which is preliminary data.</text>
</comment>
<dbReference type="GO" id="GO:0003700">
    <property type="term" value="F:DNA-binding transcription factor activity"/>
    <property type="evidence" value="ECO:0007669"/>
    <property type="project" value="InterPro"/>
</dbReference>
<dbReference type="InterPro" id="IPR000524">
    <property type="entry name" value="Tscrpt_reg_HTH_GntR"/>
</dbReference>
<accession>A0A136Q3R3</accession>
<dbReference type="PANTHER" id="PTHR38445:SF10">
    <property type="entry name" value="GNTR-FAMILY TRANSCRIPTIONAL REGULATOR"/>
    <property type="match status" value="1"/>
</dbReference>
<dbReference type="InterPro" id="IPR036390">
    <property type="entry name" value="WH_DNA-bd_sf"/>
</dbReference>
<dbReference type="AlphaFoldDB" id="A0A136Q3R3"/>
<keyword evidence="2" id="KW-0238">DNA-binding</keyword>
<feature type="domain" description="HTH gntR-type" evidence="4">
    <location>
        <begin position="9"/>
        <end position="77"/>
    </location>
</feature>
<reference evidence="5 6" key="1">
    <citation type="submission" date="2016-02" db="EMBL/GenBank/DDBJ databases">
        <authorList>
            <person name="Wen L."/>
            <person name="He K."/>
            <person name="Yang H."/>
        </authorList>
    </citation>
    <scope>NUCLEOTIDE SEQUENCE [LARGE SCALE GENOMIC DNA]</scope>
    <source>
        <strain evidence="5 6">DSM 22607</strain>
    </source>
</reference>
<keyword evidence="6" id="KW-1185">Reference proteome</keyword>
<dbReference type="SMART" id="SM00345">
    <property type="entry name" value="HTH_GNTR"/>
    <property type="match status" value="1"/>
</dbReference>
<dbReference type="Proteomes" id="UP000070366">
    <property type="component" value="Unassembled WGS sequence"/>
</dbReference>
<dbReference type="STRING" id="626937.HMPREF3293_01923"/>
<dbReference type="CDD" id="cd07377">
    <property type="entry name" value="WHTH_GntR"/>
    <property type="match status" value="1"/>
</dbReference>
<dbReference type="OrthoDB" id="162505at2"/>
<keyword evidence="1" id="KW-0805">Transcription regulation</keyword>
<evidence type="ECO:0000256" key="3">
    <source>
        <dbReference type="ARBA" id="ARBA00023163"/>
    </source>
</evidence>
<proteinExistence type="predicted"/>
<dbReference type="Gene3D" id="1.10.287.100">
    <property type="match status" value="1"/>
</dbReference>
<gene>
    <name evidence="5" type="ORF">HMPREF3293_01923</name>
</gene>
<dbReference type="PANTHER" id="PTHR38445">
    <property type="entry name" value="HTH-TYPE TRANSCRIPTIONAL REPRESSOR YTRA"/>
    <property type="match status" value="1"/>
</dbReference>
<dbReference type="RefSeq" id="WP_066517996.1">
    <property type="nucleotide sequence ID" value="NZ_CABMOF010000001.1"/>
</dbReference>
<dbReference type="EMBL" id="LSZW01000062">
    <property type="protein sequence ID" value="KXK65333.1"/>
    <property type="molecule type" value="Genomic_DNA"/>
</dbReference>